<dbReference type="RefSeq" id="XP_025360272.1">
    <property type="nucleotide sequence ID" value="XM_025509795.1"/>
</dbReference>
<dbReference type="AlphaFoldDB" id="A0A316UKA6"/>
<keyword evidence="3" id="KW-1185">Reference proteome</keyword>
<protein>
    <submittedName>
        <fullName evidence="2">Uncharacterized protein</fullName>
    </submittedName>
</protein>
<feature type="chain" id="PRO_5016423027" evidence="1">
    <location>
        <begin position="24"/>
        <end position="244"/>
    </location>
</feature>
<evidence type="ECO:0000313" key="3">
    <source>
        <dbReference type="Proteomes" id="UP000245884"/>
    </source>
</evidence>
<dbReference type="GeneID" id="37031618"/>
<keyword evidence="1" id="KW-0732">Signal</keyword>
<organism evidence="2 3">
    <name type="scientific">Jaminaea rosea</name>
    <dbReference type="NCBI Taxonomy" id="1569628"/>
    <lineage>
        <taxon>Eukaryota</taxon>
        <taxon>Fungi</taxon>
        <taxon>Dikarya</taxon>
        <taxon>Basidiomycota</taxon>
        <taxon>Ustilaginomycotina</taxon>
        <taxon>Exobasidiomycetes</taxon>
        <taxon>Microstromatales</taxon>
        <taxon>Microstromatales incertae sedis</taxon>
        <taxon>Jaminaea</taxon>
    </lineage>
</organism>
<feature type="signal peptide" evidence="1">
    <location>
        <begin position="1"/>
        <end position="23"/>
    </location>
</feature>
<dbReference type="EMBL" id="KZ819675">
    <property type="protein sequence ID" value="PWN25660.1"/>
    <property type="molecule type" value="Genomic_DNA"/>
</dbReference>
<dbReference type="Proteomes" id="UP000245884">
    <property type="component" value="Unassembled WGS sequence"/>
</dbReference>
<evidence type="ECO:0000256" key="1">
    <source>
        <dbReference type="SAM" id="SignalP"/>
    </source>
</evidence>
<accession>A0A316UKA6</accession>
<sequence>MRFTTSTSIALLTIAAAFSPASALPSSSYSPCRVKYNFDSSNPLDMDLRSFALTLQQGSACAYDQVHTASTTFAAYAQQGASLAVAGAASGASTVESNAQAAALAGSQYAQQFAAEVAASYTYLARLYGQAKTFFATYETQLAASDVGQAVASFQALYLATCKALADFKPYAPFMTSAQRAVRDLDAAEADFTSSLQRYGGKVYARVQPVAGDAEQALGEMVGAMRKGEQAVKNLGKDAVGVQV</sequence>
<proteinExistence type="predicted"/>
<gene>
    <name evidence="2" type="ORF">BDZ90DRAFT_70670</name>
</gene>
<evidence type="ECO:0000313" key="2">
    <source>
        <dbReference type="EMBL" id="PWN25660.1"/>
    </source>
</evidence>
<name>A0A316UKA6_9BASI</name>
<reference evidence="2 3" key="1">
    <citation type="journal article" date="2018" name="Mol. Biol. Evol.">
        <title>Broad Genomic Sampling Reveals a Smut Pathogenic Ancestry of the Fungal Clade Ustilaginomycotina.</title>
        <authorList>
            <person name="Kijpornyongpan T."/>
            <person name="Mondo S.J."/>
            <person name="Barry K."/>
            <person name="Sandor L."/>
            <person name="Lee J."/>
            <person name="Lipzen A."/>
            <person name="Pangilinan J."/>
            <person name="LaButti K."/>
            <person name="Hainaut M."/>
            <person name="Henrissat B."/>
            <person name="Grigoriev I.V."/>
            <person name="Spatafora J.W."/>
            <person name="Aime M.C."/>
        </authorList>
    </citation>
    <scope>NUCLEOTIDE SEQUENCE [LARGE SCALE GENOMIC DNA]</scope>
    <source>
        <strain evidence="2 3">MCA 5214</strain>
    </source>
</reference>